<feature type="signal peptide" evidence="1">
    <location>
        <begin position="1"/>
        <end position="23"/>
    </location>
</feature>
<dbReference type="AlphaFoldDB" id="A0AAW7YXK8"/>
<organism evidence="3 4">
    <name type="scientific">Alteromonas stellipolaris</name>
    <dbReference type="NCBI Taxonomy" id="233316"/>
    <lineage>
        <taxon>Bacteria</taxon>
        <taxon>Pseudomonadati</taxon>
        <taxon>Pseudomonadota</taxon>
        <taxon>Gammaproteobacteria</taxon>
        <taxon>Alteromonadales</taxon>
        <taxon>Alteromonadaceae</taxon>
        <taxon>Alteromonas/Salinimonas group</taxon>
        <taxon>Alteromonas</taxon>
    </lineage>
</organism>
<dbReference type="GO" id="GO:0006637">
    <property type="term" value="P:acyl-CoA metabolic process"/>
    <property type="evidence" value="ECO:0007669"/>
    <property type="project" value="TreeGrafter"/>
</dbReference>
<reference evidence="3" key="1">
    <citation type="submission" date="2023-07" db="EMBL/GenBank/DDBJ databases">
        <title>Genome content predicts the carbon catabolic preferences of heterotrophic bacteria.</title>
        <authorList>
            <person name="Gralka M."/>
        </authorList>
    </citation>
    <scope>NUCLEOTIDE SEQUENCE</scope>
    <source>
        <strain evidence="3">F2M12</strain>
    </source>
</reference>
<feature type="domain" description="BAAT/Acyl-CoA thioester hydrolase C-terminal" evidence="2">
    <location>
        <begin position="94"/>
        <end position="260"/>
    </location>
</feature>
<feature type="chain" id="PRO_5043790476" evidence="1">
    <location>
        <begin position="24"/>
        <end position="281"/>
    </location>
</feature>
<dbReference type="SUPFAM" id="SSF53474">
    <property type="entry name" value="alpha/beta-Hydrolases"/>
    <property type="match status" value="1"/>
</dbReference>
<dbReference type="EMBL" id="JAUOQI010000004">
    <property type="protein sequence ID" value="MDO6577105.1"/>
    <property type="molecule type" value="Genomic_DNA"/>
</dbReference>
<sequence>MKLKMKHFLLFLFSFVPVFTLSAAPQVLNVEQDGIVGHYYQQPANSHKQPVIVLGGSEGGIPTKLAKVIAENGHPTLAVAYFKADTLPKELEKIPLAYFEKATAWLQQKHPAQKHITLVGWSKGAELALLIASRDTVFDRVIAIAPSSVVWAGILADWQTVPGSSWSQNEKELPFVAFNPTGPVEGLLDLYSQSLENRNDGGSATIPVENIRGNVVLYSGGMDEIWPSSSMAVSICQRMTENQLSRCKRFNYPELDHLLNYKMLAPSEDLYKHFIRSVDGK</sequence>
<name>A0AAW7YXK8_9ALTE</name>
<dbReference type="PANTHER" id="PTHR10824">
    <property type="entry name" value="ACYL-COENZYME A THIOESTERASE-RELATED"/>
    <property type="match status" value="1"/>
</dbReference>
<gene>
    <name evidence="3" type="ORF">Q4527_06860</name>
</gene>
<evidence type="ECO:0000259" key="2">
    <source>
        <dbReference type="Pfam" id="PF08840"/>
    </source>
</evidence>
<comment type="caution">
    <text evidence="3">The sequence shown here is derived from an EMBL/GenBank/DDBJ whole genome shotgun (WGS) entry which is preliminary data.</text>
</comment>
<dbReference type="GO" id="GO:0047617">
    <property type="term" value="F:fatty acyl-CoA hydrolase activity"/>
    <property type="evidence" value="ECO:0007669"/>
    <property type="project" value="TreeGrafter"/>
</dbReference>
<dbReference type="Gene3D" id="3.40.50.1820">
    <property type="entry name" value="alpha/beta hydrolase"/>
    <property type="match status" value="1"/>
</dbReference>
<dbReference type="PANTHER" id="PTHR10824:SF4">
    <property type="entry name" value="ACYL-COENZYME A THIOESTERASE 1-LIKE"/>
    <property type="match status" value="1"/>
</dbReference>
<dbReference type="GO" id="GO:0006631">
    <property type="term" value="P:fatty acid metabolic process"/>
    <property type="evidence" value="ECO:0007669"/>
    <property type="project" value="TreeGrafter"/>
</dbReference>
<evidence type="ECO:0000313" key="3">
    <source>
        <dbReference type="EMBL" id="MDO6577105.1"/>
    </source>
</evidence>
<accession>A0AAW7YXK8</accession>
<protein>
    <submittedName>
        <fullName evidence="3">Acyl-CoA thioester hydrolase/BAAT C-terminal domain-containing protein</fullName>
    </submittedName>
</protein>
<dbReference type="Pfam" id="PF08840">
    <property type="entry name" value="BAAT_C"/>
    <property type="match status" value="1"/>
</dbReference>
<dbReference type="Proteomes" id="UP001170717">
    <property type="component" value="Unassembled WGS sequence"/>
</dbReference>
<dbReference type="InterPro" id="IPR014940">
    <property type="entry name" value="BAAT_C"/>
</dbReference>
<keyword evidence="3" id="KW-0378">Hydrolase</keyword>
<evidence type="ECO:0000256" key="1">
    <source>
        <dbReference type="SAM" id="SignalP"/>
    </source>
</evidence>
<dbReference type="InterPro" id="IPR029058">
    <property type="entry name" value="AB_hydrolase_fold"/>
</dbReference>
<dbReference type="RefSeq" id="WP_062087366.1">
    <property type="nucleotide sequence ID" value="NZ_JAIOUC010000010.1"/>
</dbReference>
<keyword evidence="1" id="KW-0732">Signal</keyword>
<evidence type="ECO:0000313" key="4">
    <source>
        <dbReference type="Proteomes" id="UP001170717"/>
    </source>
</evidence>
<proteinExistence type="predicted"/>